<evidence type="ECO:0000313" key="3">
    <source>
        <dbReference type="RefSeq" id="XP_057393044.1"/>
    </source>
</evidence>
<sequence>MLVPLPALVRCADPPGSVGLPWNLASGRGNPQHRSPGRTSQKKQPQTSENKLEEKTHSDAGHTDKSEAGLPKERTRLPSWATQFTVEYQFPPSSPLQDSTQELQLRPAGRGDPLRPAETSARAKEVVPPASQCGAQETGFRTFPPWG</sequence>
<protein>
    <submittedName>
        <fullName evidence="3">Uncharacterized protein LOC130706031 isoform X1</fullName>
    </submittedName>
</protein>
<name>A0ABM3ST63_BALAC</name>
<dbReference type="Proteomes" id="UP001652580">
    <property type="component" value="Chromosome 20"/>
</dbReference>
<feature type="compositionally biased region" description="Basic and acidic residues" evidence="1">
    <location>
        <begin position="50"/>
        <end position="76"/>
    </location>
</feature>
<evidence type="ECO:0000256" key="1">
    <source>
        <dbReference type="SAM" id="MobiDB-lite"/>
    </source>
</evidence>
<organism evidence="2 3">
    <name type="scientific">Balaenoptera acutorostrata</name>
    <name type="common">Common minke whale</name>
    <name type="synonym">Balaena rostrata</name>
    <dbReference type="NCBI Taxonomy" id="9767"/>
    <lineage>
        <taxon>Eukaryota</taxon>
        <taxon>Metazoa</taxon>
        <taxon>Chordata</taxon>
        <taxon>Craniata</taxon>
        <taxon>Vertebrata</taxon>
        <taxon>Euteleostomi</taxon>
        <taxon>Mammalia</taxon>
        <taxon>Eutheria</taxon>
        <taxon>Laurasiatheria</taxon>
        <taxon>Artiodactyla</taxon>
        <taxon>Whippomorpha</taxon>
        <taxon>Cetacea</taxon>
        <taxon>Mysticeti</taxon>
        <taxon>Balaenopteridae</taxon>
        <taxon>Balaenoptera</taxon>
    </lineage>
</organism>
<evidence type="ECO:0000313" key="2">
    <source>
        <dbReference type="Proteomes" id="UP001652580"/>
    </source>
</evidence>
<reference evidence="3" key="1">
    <citation type="submission" date="2025-08" db="UniProtKB">
        <authorList>
            <consortium name="RefSeq"/>
        </authorList>
    </citation>
    <scope>IDENTIFICATION</scope>
</reference>
<gene>
    <name evidence="3" type="primary">LOC130706031</name>
</gene>
<proteinExistence type="predicted"/>
<feature type="compositionally biased region" description="Polar residues" evidence="1">
    <location>
        <begin position="37"/>
        <end position="49"/>
    </location>
</feature>
<keyword evidence="2" id="KW-1185">Reference proteome</keyword>
<feature type="region of interest" description="Disordered" evidence="1">
    <location>
        <begin position="11"/>
        <end position="147"/>
    </location>
</feature>
<dbReference type="GeneID" id="130706031"/>
<dbReference type="RefSeq" id="XP_057393044.1">
    <property type="nucleotide sequence ID" value="XM_057537061.1"/>
</dbReference>
<accession>A0ABM3ST63</accession>